<keyword evidence="1" id="KW-0732">Signal</keyword>
<feature type="signal peptide" evidence="1">
    <location>
        <begin position="1"/>
        <end position="22"/>
    </location>
</feature>
<gene>
    <name evidence="2" type="ORF">F3D60_31900</name>
</gene>
<feature type="non-terminal residue" evidence="2">
    <location>
        <position position="144"/>
    </location>
</feature>
<accession>A0A641RGK7</accession>
<organism evidence="2">
    <name type="scientific">Bacteroides ovatus</name>
    <dbReference type="NCBI Taxonomy" id="28116"/>
    <lineage>
        <taxon>Bacteria</taxon>
        <taxon>Pseudomonadati</taxon>
        <taxon>Bacteroidota</taxon>
        <taxon>Bacteroidia</taxon>
        <taxon>Bacteroidales</taxon>
        <taxon>Bacteroidaceae</taxon>
        <taxon>Bacteroides</taxon>
    </lineage>
</organism>
<dbReference type="AlphaFoldDB" id="A0A641RGK7"/>
<dbReference type="EMBL" id="VWKO01000565">
    <property type="protein sequence ID" value="KAA4016155.1"/>
    <property type="molecule type" value="Genomic_DNA"/>
</dbReference>
<comment type="caution">
    <text evidence="2">The sequence shown here is derived from an EMBL/GenBank/DDBJ whole genome shotgun (WGS) entry which is preliminary data.</text>
</comment>
<name>A0A641RGK7_BACOV</name>
<sequence length="144" mass="16308">MINLKNIAVLLFSLVVPGLAIAQTEVLYNGIHLPEQWPPRYAEPQKAQDMPIPYLEQKPGVIPVNVGRQLFVDSFLIAETNLNRVIHTPRFYERNPVLGPDKEWEKTTEGGLYAAPFSDGIWYDEKDGKFKMWYLAGAGVLHKG</sequence>
<reference evidence="2" key="1">
    <citation type="journal article" date="2019" name="Nat. Med.">
        <title>A library of human gut bacterial isolates paired with longitudinal multiomics data enables mechanistic microbiome research.</title>
        <authorList>
            <person name="Poyet M."/>
            <person name="Groussin M."/>
            <person name="Gibbons S.M."/>
            <person name="Avila-Pacheco J."/>
            <person name="Jiang X."/>
            <person name="Kearney S.M."/>
            <person name="Perrotta A.R."/>
            <person name="Berdy B."/>
            <person name="Zhao S."/>
            <person name="Lieberman T.D."/>
            <person name="Swanson P.K."/>
            <person name="Smith M."/>
            <person name="Roesemann S."/>
            <person name="Alexander J.E."/>
            <person name="Rich S.A."/>
            <person name="Livny J."/>
            <person name="Vlamakis H."/>
            <person name="Clish C."/>
            <person name="Bullock K."/>
            <person name="Deik A."/>
            <person name="Scott J."/>
            <person name="Pierce K.A."/>
            <person name="Xavier R.J."/>
            <person name="Alm E.J."/>
        </authorList>
    </citation>
    <scope>NUCLEOTIDE SEQUENCE</scope>
    <source>
        <strain evidence="2">BIOML-A147</strain>
    </source>
</reference>
<feature type="chain" id="PRO_5024968986" evidence="1">
    <location>
        <begin position="23"/>
        <end position="144"/>
    </location>
</feature>
<evidence type="ECO:0000313" key="2">
    <source>
        <dbReference type="EMBL" id="KAA4016155.1"/>
    </source>
</evidence>
<protein>
    <submittedName>
        <fullName evidence="2">Uncharacterized protein</fullName>
    </submittedName>
</protein>
<evidence type="ECO:0000256" key="1">
    <source>
        <dbReference type="SAM" id="SignalP"/>
    </source>
</evidence>
<proteinExistence type="predicted"/>